<dbReference type="InterPro" id="IPR000847">
    <property type="entry name" value="LysR_HTH_N"/>
</dbReference>
<accession>A0AAU2UZ26</accession>
<evidence type="ECO:0000259" key="5">
    <source>
        <dbReference type="PROSITE" id="PS50931"/>
    </source>
</evidence>
<evidence type="ECO:0000256" key="1">
    <source>
        <dbReference type="ARBA" id="ARBA00009437"/>
    </source>
</evidence>
<dbReference type="PROSITE" id="PS50931">
    <property type="entry name" value="HTH_LYSR"/>
    <property type="match status" value="1"/>
</dbReference>
<dbReference type="GO" id="GO:0003700">
    <property type="term" value="F:DNA-binding transcription factor activity"/>
    <property type="evidence" value="ECO:0007669"/>
    <property type="project" value="InterPro"/>
</dbReference>
<sequence length="302" mass="33682">MELRRLRYFVVLARQLHFGRAAAEIGIAQPGLSQQIKVLEKELRAELFVRGRGEVRLTAAGEQLAREAPQLLDECEALARSVRSAARGSAGVLRVAYTRSGADLRLGELVRAFRTRHPRYQIEALTGWTSWNLELLQDRTVDVAFIRGLERPCGVEVLELGAEDMVVALPEGHRLAEREAIQVAELAEEPVVLWPRHQGPVFYDRIVQQVWPRTGPRLVQEEPESEQILAAIATGAGLSVLDRRRAQKLCPPGVVLRPFAGEPLRVPVGLAWRQGDETTVVGDFVAYCRSHGHAWVESDRST</sequence>
<evidence type="ECO:0000256" key="2">
    <source>
        <dbReference type="ARBA" id="ARBA00023015"/>
    </source>
</evidence>
<dbReference type="Pfam" id="PF00126">
    <property type="entry name" value="HTH_1"/>
    <property type="match status" value="1"/>
</dbReference>
<feature type="domain" description="HTH lysR-type" evidence="5">
    <location>
        <begin position="1"/>
        <end position="58"/>
    </location>
</feature>
<dbReference type="PANTHER" id="PTHR30346">
    <property type="entry name" value="TRANSCRIPTIONAL DUAL REGULATOR HCAR-RELATED"/>
    <property type="match status" value="1"/>
</dbReference>
<keyword evidence="3" id="KW-0238">DNA-binding</keyword>
<dbReference type="CDD" id="cd08414">
    <property type="entry name" value="PBP2_LTTR_aromatics_like"/>
    <property type="match status" value="1"/>
</dbReference>
<dbReference type="AlphaFoldDB" id="A0AAU2UZ26"/>
<dbReference type="InterPro" id="IPR036388">
    <property type="entry name" value="WH-like_DNA-bd_sf"/>
</dbReference>
<dbReference type="PANTHER" id="PTHR30346:SF28">
    <property type="entry name" value="HTH-TYPE TRANSCRIPTIONAL REGULATOR CYNR"/>
    <property type="match status" value="1"/>
</dbReference>
<dbReference type="EMBL" id="CP108318">
    <property type="protein sequence ID" value="WTW60337.1"/>
    <property type="molecule type" value="Genomic_DNA"/>
</dbReference>
<dbReference type="Gene3D" id="1.10.10.10">
    <property type="entry name" value="Winged helix-like DNA-binding domain superfamily/Winged helix DNA-binding domain"/>
    <property type="match status" value="1"/>
</dbReference>
<organism evidence="6">
    <name type="scientific">Streptomyces sp. NBC_00003</name>
    <dbReference type="NCBI Taxonomy" id="2903608"/>
    <lineage>
        <taxon>Bacteria</taxon>
        <taxon>Bacillati</taxon>
        <taxon>Actinomycetota</taxon>
        <taxon>Actinomycetes</taxon>
        <taxon>Kitasatosporales</taxon>
        <taxon>Streptomycetaceae</taxon>
        <taxon>Streptomyces</taxon>
    </lineage>
</organism>
<gene>
    <name evidence="6" type="ORF">OG549_06615</name>
</gene>
<name>A0AAU2UZ26_9ACTN</name>
<dbReference type="InterPro" id="IPR005119">
    <property type="entry name" value="LysR_subst-bd"/>
</dbReference>
<keyword evidence="2" id="KW-0805">Transcription regulation</keyword>
<protein>
    <submittedName>
        <fullName evidence="6">LysR family transcriptional regulator</fullName>
    </submittedName>
</protein>
<proteinExistence type="inferred from homology"/>
<keyword evidence="4" id="KW-0804">Transcription</keyword>
<dbReference type="SUPFAM" id="SSF46785">
    <property type="entry name" value="Winged helix' DNA-binding domain"/>
    <property type="match status" value="1"/>
</dbReference>
<dbReference type="GO" id="GO:0032993">
    <property type="term" value="C:protein-DNA complex"/>
    <property type="evidence" value="ECO:0007669"/>
    <property type="project" value="TreeGrafter"/>
</dbReference>
<dbReference type="SUPFAM" id="SSF53850">
    <property type="entry name" value="Periplasmic binding protein-like II"/>
    <property type="match status" value="1"/>
</dbReference>
<dbReference type="InterPro" id="IPR036390">
    <property type="entry name" value="WH_DNA-bd_sf"/>
</dbReference>
<evidence type="ECO:0000256" key="4">
    <source>
        <dbReference type="ARBA" id="ARBA00023163"/>
    </source>
</evidence>
<evidence type="ECO:0000256" key="3">
    <source>
        <dbReference type="ARBA" id="ARBA00023125"/>
    </source>
</evidence>
<comment type="similarity">
    <text evidence="1">Belongs to the LysR transcriptional regulatory family.</text>
</comment>
<dbReference type="FunFam" id="1.10.10.10:FF:000001">
    <property type="entry name" value="LysR family transcriptional regulator"/>
    <property type="match status" value="1"/>
</dbReference>
<dbReference type="Gene3D" id="3.40.190.10">
    <property type="entry name" value="Periplasmic binding protein-like II"/>
    <property type="match status" value="2"/>
</dbReference>
<dbReference type="GO" id="GO:0003677">
    <property type="term" value="F:DNA binding"/>
    <property type="evidence" value="ECO:0007669"/>
    <property type="project" value="UniProtKB-KW"/>
</dbReference>
<dbReference type="Pfam" id="PF03466">
    <property type="entry name" value="LysR_substrate"/>
    <property type="match status" value="1"/>
</dbReference>
<reference evidence="6" key="1">
    <citation type="submission" date="2022-10" db="EMBL/GenBank/DDBJ databases">
        <title>The complete genomes of actinobacterial strains from the NBC collection.</title>
        <authorList>
            <person name="Joergensen T.S."/>
            <person name="Alvarez Arevalo M."/>
            <person name="Sterndorff E.B."/>
            <person name="Faurdal D."/>
            <person name="Vuksanovic O."/>
            <person name="Mourched A.-S."/>
            <person name="Charusanti P."/>
            <person name="Shaw S."/>
            <person name="Blin K."/>
            <person name="Weber T."/>
        </authorList>
    </citation>
    <scope>NUCLEOTIDE SEQUENCE</scope>
    <source>
        <strain evidence="6">NBC_00003</strain>
    </source>
</reference>
<dbReference type="PRINTS" id="PR00039">
    <property type="entry name" value="HTHLYSR"/>
</dbReference>
<evidence type="ECO:0000313" key="6">
    <source>
        <dbReference type="EMBL" id="WTW60337.1"/>
    </source>
</evidence>